<dbReference type="KEGG" id="lrh:LGG_00426"/>
<evidence type="ECO:0000313" key="2">
    <source>
        <dbReference type="Proteomes" id="UP000002067"/>
    </source>
</evidence>
<dbReference type="RefSeq" id="WP_014569077.1">
    <property type="nucleotide sequence ID" value="NC_013198.1"/>
</dbReference>
<dbReference type="Pfam" id="PF01168">
    <property type="entry name" value="Ala_racemase_N"/>
    <property type="match status" value="1"/>
</dbReference>
<dbReference type="KEGG" id="lrg:LRHM_0412"/>
<protein>
    <submittedName>
        <fullName evidence="1">Amino acid racemase</fullName>
    </submittedName>
</protein>
<dbReference type="InterPro" id="IPR029066">
    <property type="entry name" value="PLP-binding_barrel"/>
</dbReference>
<evidence type="ECO:0000313" key="1">
    <source>
        <dbReference type="EMBL" id="BAI40939.1"/>
    </source>
</evidence>
<dbReference type="InterPro" id="IPR001608">
    <property type="entry name" value="Ala_racemase_N"/>
</dbReference>
<dbReference type="SUPFAM" id="SSF51419">
    <property type="entry name" value="PLP-binding barrel"/>
    <property type="match status" value="1"/>
</dbReference>
<name>A0A7S7FMD9_LACRG</name>
<dbReference type="Proteomes" id="UP000002067">
    <property type="component" value="Chromosome"/>
</dbReference>
<dbReference type="CDD" id="cd06811">
    <property type="entry name" value="PLPDE_III_yhfX_like"/>
    <property type="match status" value="1"/>
</dbReference>
<dbReference type="EMBL" id="AP011548">
    <property type="protein sequence ID" value="BAI40939.1"/>
    <property type="molecule type" value="Genomic_DNA"/>
</dbReference>
<dbReference type="Gene3D" id="2.40.37.30">
    <property type="match status" value="2"/>
</dbReference>
<dbReference type="InterPro" id="IPR048449">
    <property type="entry name" value="YhfX-like_C"/>
</dbReference>
<dbReference type="AlphaFoldDB" id="A0A7S7FMD9"/>
<organism evidence="1 2">
    <name type="scientific">Lacticaseibacillus rhamnosus (strain ATCC 53103 / LMG 18243 / GG)</name>
    <name type="common">Lactobacillus rhamnosus</name>
    <dbReference type="NCBI Taxonomy" id="568703"/>
    <lineage>
        <taxon>Bacteria</taxon>
        <taxon>Bacillati</taxon>
        <taxon>Bacillota</taxon>
        <taxon>Bacilli</taxon>
        <taxon>Lactobacillales</taxon>
        <taxon>Lactobacillaceae</taxon>
        <taxon>Lacticaseibacillus</taxon>
    </lineage>
</organism>
<accession>A0A7S7FMD9</accession>
<gene>
    <name evidence="1" type="ordered locus">LRHM_0412</name>
</gene>
<proteinExistence type="predicted"/>
<reference evidence="1 2" key="1">
    <citation type="journal article" date="2009" name="J. Bacteriol.">
        <title>Complete genome sequence of the probiotic Lactobacillus rhamnosus ATCC 53103.</title>
        <authorList>
            <person name="Morita H."/>
            <person name="Toh H."/>
            <person name="Oshima K."/>
            <person name="Murakami M."/>
            <person name="Taylor T.D."/>
            <person name="Igimi S."/>
            <person name="Hattori M."/>
        </authorList>
    </citation>
    <scope>NUCLEOTIDE SEQUENCE [LARGE SCALE GENOMIC DNA]</scope>
    <source>
        <strain evidence="2">ATCC 53103 / LMG 18243 / GG [Tokyo]</strain>
    </source>
</reference>
<dbReference type="Pfam" id="PF21279">
    <property type="entry name" value="YhfX-like_C"/>
    <property type="match status" value="1"/>
</dbReference>
<sequence>MFLKQLEKQNPELIRYAFELHNTGRILPDTYVIDLDMIFQNTEHIVAEAKENHVELLYMTKQVGRNPVIAKEVVKAGIPEAVVVDFREAETFMENGLAIGNVGHLVQPPKHFLTRLLRYGTRYVTMYSLENVLALNEAAKAVGIRQKVLLKVVGNGDDIYPGQTGGFTLSQLDQQLEQIKALTNIEISGVTTFPAILYSESKKDFTATPNVRTVKKAKEIFENHNLSTTVVSLPSATSTTSLPLIRQLGGNEGEPGHALTGTTPLHAVKAQPEKPAYCYVSEVSHTFGPHSYIFGGGLYRRGHLKNALVQDGNQYAHAHVLPLENSSIDYYLELDRQFKSGLPVIMAFRTQIFVTRSTVALVRGLHTAGKSPELVGLYDSQGKKLPERMQ</sequence>